<sequence length="204" mass="22252">MSKQQYLEELRVRLKGLSQDEIEDALSYCEEYFDDAGEGNEQQVIADLGSPYKFAAQIRADAEIRRHNTTFANDQNTTKKSSLKSIIAIILGICALPIALPLLLALVAVIFALFITIGAFAIAGLASVGAIAFTGFPLLVNGFYHLETPGNALIAIGGGLLCIGLGILLLLLFIWLIRTLLPAFMRLVTNLYHKAKEGKHYEKA</sequence>
<comment type="caution">
    <text evidence="2">The sequence shown here is derived from an EMBL/GenBank/DDBJ whole genome shotgun (WGS) entry which is preliminary data.</text>
</comment>
<evidence type="ECO:0000313" key="3">
    <source>
        <dbReference type="Proteomes" id="UP000295773"/>
    </source>
</evidence>
<proteinExistence type="predicted"/>
<gene>
    <name evidence="2" type="ORF">EDD61_10243</name>
</gene>
<protein>
    <submittedName>
        <fullName evidence="2">Putative membrane protein</fullName>
    </submittedName>
</protein>
<dbReference type="Pfam" id="PF22564">
    <property type="entry name" value="HAAS"/>
    <property type="match status" value="1"/>
</dbReference>
<feature type="transmembrane region" description="Helical" evidence="1">
    <location>
        <begin position="152"/>
        <end position="177"/>
    </location>
</feature>
<dbReference type="Proteomes" id="UP000295773">
    <property type="component" value="Unassembled WGS sequence"/>
</dbReference>
<accession>A0A4R3TMY3</accession>
<feature type="transmembrane region" description="Helical" evidence="1">
    <location>
        <begin position="120"/>
        <end position="140"/>
    </location>
</feature>
<evidence type="ECO:0000256" key="1">
    <source>
        <dbReference type="SAM" id="Phobius"/>
    </source>
</evidence>
<evidence type="ECO:0000313" key="2">
    <source>
        <dbReference type="EMBL" id="TCU63043.1"/>
    </source>
</evidence>
<feature type="transmembrane region" description="Helical" evidence="1">
    <location>
        <begin position="86"/>
        <end position="114"/>
    </location>
</feature>
<dbReference type="RefSeq" id="WP_008687474.1">
    <property type="nucleotide sequence ID" value="NZ_AP024510.1"/>
</dbReference>
<reference evidence="2 3" key="1">
    <citation type="submission" date="2019-03" db="EMBL/GenBank/DDBJ databases">
        <title>Genomic Encyclopedia of Type Strains, Phase IV (KMG-IV): sequencing the most valuable type-strain genomes for metagenomic binning, comparative biology and taxonomic classification.</title>
        <authorList>
            <person name="Goeker M."/>
        </authorList>
    </citation>
    <scope>NUCLEOTIDE SEQUENCE [LARGE SCALE GENOMIC DNA]</scope>
    <source>
        <strain evidence="2 3">DSM 29481</strain>
    </source>
</reference>
<keyword evidence="1" id="KW-1133">Transmembrane helix</keyword>
<organism evidence="2 3">
    <name type="scientific">Longicatena caecimuris</name>
    <dbReference type="NCBI Taxonomy" id="1796635"/>
    <lineage>
        <taxon>Bacteria</taxon>
        <taxon>Bacillati</taxon>
        <taxon>Bacillota</taxon>
        <taxon>Erysipelotrichia</taxon>
        <taxon>Erysipelotrichales</taxon>
        <taxon>Erysipelotrichaceae</taxon>
        <taxon>Longicatena</taxon>
    </lineage>
</organism>
<name>A0A4R3TMY3_9FIRM</name>
<keyword evidence="1" id="KW-0812">Transmembrane</keyword>
<keyword evidence="1" id="KW-0472">Membrane</keyword>
<dbReference type="GeneID" id="73796260"/>
<keyword evidence="3" id="KW-1185">Reference proteome</keyword>
<dbReference type="AlphaFoldDB" id="A0A4R3TMY3"/>
<dbReference type="EMBL" id="SMBP01000002">
    <property type="protein sequence ID" value="TCU63043.1"/>
    <property type="molecule type" value="Genomic_DNA"/>
</dbReference>